<name>A0AA86VUI7_9FABA</name>
<dbReference type="Gramene" id="rna-AYBTSS11_LOCUS28344">
    <property type="protein sequence ID" value="CAJ1976208.1"/>
    <property type="gene ID" value="gene-AYBTSS11_LOCUS28344"/>
</dbReference>
<sequence length="80" mass="9409">MSTRLWKGAKNQPDICQLIFKVLNKYSWNWLRVVNYNLRLGISTSVALFHGNEGYLSGIVMPSIYVVWDIETVTWRKLLY</sequence>
<protein>
    <submittedName>
        <fullName evidence="1">Uncharacterized protein</fullName>
    </submittedName>
</protein>
<gene>
    <name evidence="1" type="ORF">AYBTSS11_LOCUS28344</name>
</gene>
<evidence type="ECO:0000313" key="2">
    <source>
        <dbReference type="Proteomes" id="UP001189624"/>
    </source>
</evidence>
<reference evidence="1" key="1">
    <citation type="submission" date="2023-10" db="EMBL/GenBank/DDBJ databases">
        <authorList>
            <person name="Domelevo Entfellner J.-B."/>
        </authorList>
    </citation>
    <scope>NUCLEOTIDE SEQUENCE</scope>
</reference>
<dbReference type="EMBL" id="OY731407">
    <property type="protein sequence ID" value="CAJ1976208.1"/>
    <property type="molecule type" value="Genomic_DNA"/>
</dbReference>
<accession>A0AA86VUI7</accession>
<dbReference type="AlphaFoldDB" id="A0AA86VUI7"/>
<proteinExistence type="predicted"/>
<dbReference type="Proteomes" id="UP001189624">
    <property type="component" value="Chromosome 10"/>
</dbReference>
<evidence type="ECO:0000313" key="1">
    <source>
        <dbReference type="EMBL" id="CAJ1976208.1"/>
    </source>
</evidence>
<organism evidence="1 2">
    <name type="scientific">Sphenostylis stenocarpa</name>
    <dbReference type="NCBI Taxonomy" id="92480"/>
    <lineage>
        <taxon>Eukaryota</taxon>
        <taxon>Viridiplantae</taxon>
        <taxon>Streptophyta</taxon>
        <taxon>Embryophyta</taxon>
        <taxon>Tracheophyta</taxon>
        <taxon>Spermatophyta</taxon>
        <taxon>Magnoliopsida</taxon>
        <taxon>eudicotyledons</taxon>
        <taxon>Gunneridae</taxon>
        <taxon>Pentapetalae</taxon>
        <taxon>rosids</taxon>
        <taxon>fabids</taxon>
        <taxon>Fabales</taxon>
        <taxon>Fabaceae</taxon>
        <taxon>Papilionoideae</taxon>
        <taxon>50 kb inversion clade</taxon>
        <taxon>NPAAA clade</taxon>
        <taxon>indigoferoid/millettioid clade</taxon>
        <taxon>Phaseoleae</taxon>
        <taxon>Sphenostylis</taxon>
    </lineage>
</organism>
<keyword evidence="2" id="KW-1185">Reference proteome</keyword>